<accession>A0A072VI97</accession>
<dbReference type="STRING" id="3880.A0A072VI97"/>
<dbReference type="EMBL" id="CM001217">
    <property type="protein sequence ID" value="KEH41173.1"/>
    <property type="molecule type" value="Genomic_DNA"/>
</dbReference>
<reference evidence="1 3" key="1">
    <citation type="journal article" date="2011" name="Nature">
        <title>The Medicago genome provides insight into the evolution of rhizobial symbioses.</title>
        <authorList>
            <person name="Young N.D."/>
            <person name="Debelle F."/>
            <person name="Oldroyd G.E."/>
            <person name="Geurts R."/>
            <person name="Cannon S.B."/>
            <person name="Udvardi M.K."/>
            <person name="Benedito V.A."/>
            <person name="Mayer K.F."/>
            <person name="Gouzy J."/>
            <person name="Schoof H."/>
            <person name="Van de Peer Y."/>
            <person name="Proost S."/>
            <person name="Cook D.R."/>
            <person name="Meyers B.C."/>
            <person name="Spannagl M."/>
            <person name="Cheung F."/>
            <person name="De Mita S."/>
            <person name="Krishnakumar V."/>
            <person name="Gundlach H."/>
            <person name="Zhou S."/>
            <person name="Mudge J."/>
            <person name="Bharti A.K."/>
            <person name="Murray J.D."/>
            <person name="Naoumkina M.A."/>
            <person name="Rosen B."/>
            <person name="Silverstein K.A."/>
            <person name="Tang H."/>
            <person name="Rombauts S."/>
            <person name="Zhao P.X."/>
            <person name="Zhou P."/>
            <person name="Barbe V."/>
            <person name="Bardou P."/>
            <person name="Bechner M."/>
            <person name="Bellec A."/>
            <person name="Berger A."/>
            <person name="Berges H."/>
            <person name="Bidwell S."/>
            <person name="Bisseling T."/>
            <person name="Choisne N."/>
            <person name="Couloux A."/>
            <person name="Denny R."/>
            <person name="Deshpande S."/>
            <person name="Dai X."/>
            <person name="Doyle J.J."/>
            <person name="Dudez A.M."/>
            <person name="Farmer A.D."/>
            <person name="Fouteau S."/>
            <person name="Franken C."/>
            <person name="Gibelin C."/>
            <person name="Gish J."/>
            <person name="Goldstein S."/>
            <person name="Gonzalez A.J."/>
            <person name="Green P.J."/>
            <person name="Hallab A."/>
            <person name="Hartog M."/>
            <person name="Hua A."/>
            <person name="Humphray S.J."/>
            <person name="Jeong D.H."/>
            <person name="Jing Y."/>
            <person name="Jocker A."/>
            <person name="Kenton S.M."/>
            <person name="Kim D.J."/>
            <person name="Klee K."/>
            <person name="Lai H."/>
            <person name="Lang C."/>
            <person name="Lin S."/>
            <person name="Macmil S.L."/>
            <person name="Magdelenat G."/>
            <person name="Matthews L."/>
            <person name="McCorrison J."/>
            <person name="Monaghan E.L."/>
            <person name="Mun J.H."/>
            <person name="Najar F.Z."/>
            <person name="Nicholson C."/>
            <person name="Noirot C."/>
            <person name="O'Bleness M."/>
            <person name="Paule C.R."/>
            <person name="Poulain J."/>
            <person name="Prion F."/>
            <person name="Qin B."/>
            <person name="Qu C."/>
            <person name="Retzel E.F."/>
            <person name="Riddle C."/>
            <person name="Sallet E."/>
            <person name="Samain S."/>
            <person name="Samson N."/>
            <person name="Sanders I."/>
            <person name="Saurat O."/>
            <person name="Scarpelli C."/>
            <person name="Schiex T."/>
            <person name="Segurens B."/>
            <person name="Severin A.J."/>
            <person name="Sherrier D.J."/>
            <person name="Shi R."/>
            <person name="Sims S."/>
            <person name="Singer S.R."/>
            <person name="Sinharoy S."/>
            <person name="Sterck L."/>
            <person name="Viollet A."/>
            <person name="Wang B.B."/>
            <person name="Wang K."/>
            <person name="Wang M."/>
            <person name="Wang X."/>
            <person name="Warfsmann J."/>
            <person name="Weissenbach J."/>
            <person name="White D.D."/>
            <person name="White J.D."/>
            <person name="Wiley G.B."/>
            <person name="Wincker P."/>
            <person name="Xing Y."/>
            <person name="Yang L."/>
            <person name="Yao Z."/>
            <person name="Ying F."/>
            <person name="Zhai J."/>
            <person name="Zhou L."/>
            <person name="Zuber A."/>
            <person name="Denarie J."/>
            <person name="Dixon R.A."/>
            <person name="May G.D."/>
            <person name="Schwartz D.C."/>
            <person name="Rogers J."/>
            <person name="Quetier F."/>
            <person name="Town C.D."/>
            <person name="Roe B.A."/>
        </authorList>
    </citation>
    <scope>NUCLEOTIDE SEQUENCE [LARGE SCALE GENOMIC DNA]</scope>
    <source>
        <strain evidence="1">A17</strain>
        <strain evidence="2 3">cv. Jemalong A17</strain>
    </source>
</reference>
<reference evidence="2" key="3">
    <citation type="submission" date="2015-04" db="UniProtKB">
        <authorList>
            <consortium name="EnsemblPlants"/>
        </authorList>
    </citation>
    <scope>IDENTIFICATION</scope>
    <source>
        <strain evidence="2">cv. Jemalong A17</strain>
    </source>
</reference>
<organism evidence="1 3">
    <name type="scientific">Medicago truncatula</name>
    <name type="common">Barrel medic</name>
    <name type="synonym">Medicago tribuloides</name>
    <dbReference type="NCBI Taxonomy" id="3880"/>
    <lineage>
        <taxon>Eukaryota</taxon>
        <taxon>Viridiplantae</taxon>
        <taxon>Streptophyta</taxon>
        <taxon>Embryophyta</taxon>
        <taxon>Tracheophyta</taxon>
        <taxon>Spermatophyta</taxon>
        <taxon>Magnoliopsida</taxon>
        <taxon>eudicotyledons</taxon>
        <taxon>Gunneridae</taxon>
        <taxon>Pentapetalae</taxon>
        <taxon>rosids</taxon>
        <taxon>fabids</taxon>
        <taxon>Fabales</taxon>
        <taxon>Fabaceae</taxon>
        <taxon>Papilionoideae</taxon>
        <taxon>50 kb inversion clade</taxon>
        <taxon>NPAAA clade</taxon>
        <taxon>Hologalegina</taxon>
        <taxon>IRL clade</taxon>
        <taxon>Trifolieae</taxon>
        <taxon>Medicago</taxon>
    </lineage>
</organism>
<sequence length="114" mass="13239">MEFPGFDPNTKLVGVYYNGETPPHLFRICNDVTLSGLKGELDQINRQINHRDTRRVVGVEYRSPLTESSGSLRFSRMKLTNDDDVRTMFSVLVSTVLEDRPSWTLRWLDMLNKF</sequence>
<proteinExistence type="predicted"/>
<evidence type="ECO:0000313" key="2">
    <source>
        <dbReference type="EnsemblPlants" id="KEH41173"/>
    </source>
</evidence>
<protein>
    <submittedName>
        <fullName evidence="1 2">Uncharacterized protein</fullName>
    </submittedName>
</protein>
<reference evidence="1 3" key="2">
    <citation type="journal article" date="2014" name="BMC Genomics">
        <title>An improved genome release (version Mt4.0) for the model legume Medicago truncatula.</title>
        <authorList>
            <person name="Tang H."/>
            <person name="Krishnakumar V."/>
            <person name="Bidwell S."/>
            <person name="Rosen B."/>
            <person name="Chan A."/>
            <person name="Zhou S."/>
            <person name="Gentzbittel L."/>
            <person name="Childs K.L."/>
            <person name="Yandell M."/>
            <person name="Gundlach H."/>
            <person name="Mayer K.F."/>
            <person name="Schwartz D.C."/>
            <person name="Town C.D."/>
        </authorList>
    </citation>
    <scope>GENOME REANNOTATION</scope>
    <source>
        <strain evidence="1">A17</strain>
        <strain evidence="2 3">cv. Jemalong A17</strain>
    </source>
</reference>
<evidence type="ECO:0000313" key="3">
    <source>
        <dbReference type="Proteomes" id="UP000002051"/>
    </source>
</evidence>
<dbReference type="Proteomes" id="UP000002051">
    <property type="component" value="Unassembled WGS sequence"/>
</dbReference>
<dbReference type="AlphaFoldDB" id="A0A072VI97"/>
<dbReference type="HOGENOM" id="CLU_125180_2_0_1"/>
<keyword evidence="3" id="KW-1185">Reference proteome</keyword>
<dbReference type="EnsemblPlants" id="KEH41173">
    <property type="protein sequence ID" value="KEH41173"/>
    <property type="gene ID" value="MTR_1g046190"/>
</dbReference>
<gene>
    <name evidence="1" type="ordered locus">MTR_1g046190</name>
</gene>
<evidence type="ECO:0000313" key="1">
    <source>
        <dbReference type="EMBL" id="KEH41173.1"/>
    </source>
</evidence>
<name>A0A072VI97_MEDTR</name>